<protein>
    <submittedName>
        <fullName evidence="2">Uncharacterized protein</fullName>
    </submittedName>
</protein>
<evidence type="ECO:0000313" key="2">
    <source>
        <dbReference type="EMBL" id="KAG5399869.1"/>
    </source>
</evidence>
<dbReference type="Proteomes" id="UP000823674">
    <property type="component" value="Chromosome A04"/>
</dbReference>
<feature type="transmembrane region" description="Helical" evidence="1">
    <location>
        <begin position="35"/>
        <end position="54"/>
    </location>
</feature>
<keyword evidence="3" id="KW-1185">Reference proteome</keyword>
<comment type="caution">
    <text evidence="2">The sequence shown here is derived from an EMBL/GenBank/DDBJ whole genome shotgun (WGS) entry which is preliminary data.</text>
</comment>
<evidence type="ECO:0000313" key="3">
    <source>
        <dbReference type="Proteomes" id="UP000823674"/>
    </source>
</evidence>
<name>A0ABQ7MQS8_BRACM</name>
<keyword evidence="1" id="KW-0472">Membrane</keyword>
<accession>A0ABQ7MQS8</accession>
<proteinExistence type="predicted"/>
<keyword evidence="1" id="KW-1133">Transmembrane helix</keyword>
<gene>
    <name evidence="2" type="primary">A04p005280.1_BraROA</name>
    <name evidence="2" type="ORF">IGI04_014476</name>
</gene>
<keyword evidence="1" id="KW-0812">Transmembrane</keyword>
<organism evidence="2 3">
    <name type="scientific">Brassica rapa subsp. trilocularis</name>
    <dbReference type="NCBI Taxonomy" id="1813537"/>
    <lineage>
        <taxon>Eukaryota</taxon>
        <taxon>Viridiplantae</taxon>
        <taxon>Streptophyta</taxon>
        <taxon>Embryophyta</taxon>
        <taxon>Tracheophyta</taxon>
        <taxon>Spermatophyta</taxon>
        <taxon>Magnoliopsida</taxon>
        <taxon>eudicotyledons</taxon>
        <taxon>Gunneridae</taxon>
        <taxon>Pentapetalae</taxon>
        <taxon>rosids</taxon>
        <taxon>malvids</taxon>
        <taxon>Brassicales</taxon>
        <taxon>Brassicaceae</taxon>
        <taxon>Brassiceae</taxon>
        <taxon>Brassica</taxon>
    </lineage>
</organism>
<evidence type="ECO:0000256" key="1">
    <source>
        <dbReference type="SAM" id="Phobius"/>
    </source>
</evidence>
<reference evidence="2 3" key="1">
    <citation type="submission" date="2021-03" db="EMBL/GenBank/DDBJ databases">
        <authorList>
            <person name="King G.J."/>
            <person name="Bancroft I."/>
            <person name="Baten A."/>
            <person name="Bloomfield J."/>
            <person name="Borpatragohain P."/>
            <person name="He Z."/>
            <person name="Irish N."/>
            <person name="Irwin J."/>
            <person name="Liu K."/>
            <person name="Mauleon R.P."/>
            <person name="Moore J."/>
            <person name="Morris R."/>
            <person name="Ostergaard L."/>
            <person name="Wang B."/>
            <person name="Wells R."/>
        </authorList>
    </citation>
    <scope>NUCLEOTIDE SEQUENCE [LARGE SCALE GENOMIC DNA]</scope>
    <source>
        <strain evidence="2">R-o-18</strain>
        <tissue evidence="2">Leaf</tissue>
    </source>
</reference>
<dbReference type="EMBL" id="JADBGQ010000004">
    <property type="protein sequence ID" value="KAG5399869.1"/>
    <property type="molecule type" value="Genomic_DNA"/>
</dbReference>
<sequence>MFFPPCFEFLDLLNLWESEASLISFGALARRDESGVILGALGLLIVAVCARIWVRSRIRDPPELLTRCRLCSCHVVSFQSVSSIGMLQDNNHGGLTVSMWILPLAPDAVRLSFEDNPMLASLASRWSFLAS</sequence>